<evidence type="ECO:0000256" key="10">
    <source>
        <dbReference type="PIRSR" id="PIRSR601233-3"/>
    </source>
</evidence>
<keyword evidence="6 10" id="KW-0464">Manganese</keyword>
<evidence type="ECO:0000256" key="7">
    <source>
        <dbReference type="ARBA" id="ARBA00047746"/>
    </source>
</evidence>
<organism evidence="12">
    <name type="scientific">Nematocida ausubeli (strain ATCC PRA-371 / ERTm2)</name>
    <name type="common">Nematode killer fungus</name>
    <dbReference type="NCBI Taxonomy" id="1913371"/>
    <lineage>
        <taxon>Eukaryota</taxon>
        <taxon>Fungi</taxon>
        <taxon>Fungi incertae sedis</taxon>
        <taxon>Microsporidia</taxon>
        <taxon>Nematocida</taxon>
    </lineage>
</organism>
<dbReference type="GO" id="GO:0072669">
    <property type="term" value="C:tRNA-splicing ligase complex"/>
    <property type="evidence" value="ECO:0007669"/>
    <property type="project" value="TreeGrafter"/>
</dbReference>
<dbReference type="InterPro" id="IPR036025">
    <property type="entry name" value="RtcB-like_sf"/>
</dbReference>
<evidence type="ECO:0000313" key="12">
    <source>
        <dbReference type="EMBL" id="EHY65877.1"/>
    </source>
</evidence>
<evidence type="ECO:0000256" key="2">
    <source>
        <dbReference type="ARBA" id="ARBA00022598"/>
    </source>
</evidence>
<evidence type="ECO:0000256" key="8">
    <source>
        <dbReference type="PIRSR" id="PIRSR601233-1"/>
    </source>
</evidence>
<keyword evidence="3 10" id="KW-0479">Metal-binding</keyword>
<evidence type="ECO:0000256" key="6">
    <source>
        <dbReference type="ARBA" id="ARBA00023211"/>
    </source>
</evidence>
<dbReference type="GO" id="GO:0006396">
    <property type="term" value="P:RNA processing"/>
    <property type="evidence" value="ECO:0007669"/>
    <property type="project" value="InterPro"/>
</dbReference>
<dbReference type="GO" id="GO:0170057">
    <property type="term" value="F:RNA ligase (GTP) activity"/>
    <property type="evidence" value="ECO:0007669"/>
    <property type="project" value="UniProtKB-EC"/>
</dbReference>
<dbReference type="InterPro" id="IPR001233">
    <property type="entry name" value="RtcB"/>
</dbReference>
<gene>
    <name evidence="12" type="ORF">NERG_01484</name>
</gene>
<keyword evidence="5 9" id="KW-0342">GTP-binding</keyword>
<feature type="binding site" evidence="10">
    <location>
        <position position="367"/>
    </location>
    <ligand>
        <name>Mn(2+)</name>
        <dbReference type="ChEBI" id="CHEBI:29035"/>
        <label>2</label>
    </ligand>
</feature>
<proteinExistence type="predicted"/>
<feature type="binding site" evidence="10">
    <location>
        <position position="226"/>
    </location>
    <ligand>
        <name>Mn(2+)</name>
        <dbReference type="ChEBI" id="CHEBI:29035"/>
        <label>1</label>
    </ligand>
</feature>
<keyword evidence="4 9" id="KW-0547">Nucleotide-binding</keyword>
<evidence type="ECO:0000256" key="11">
    <source>
        <dbReference type="SAM" id="MobiDB-lite"/>
    </source>
</evidence>
<dbReference type="Pfam" id="PF01139">
    <property type="entry name" value="RtcB"/>
    <property type="match status" value="1"/>
</dbReference>
<dbReference type="AlphaFoldDB" id="H8ZCP1"/>
<accession>H8ZCP1</accession>
<dbReference type="Proteomes" id="UP000005622">
    <property type="component" value="Unassembled WGS sequence"/>
</dbReference>
<dbReference type="EC" id="6.5.1.8" evidence="1"/>
<dbReference type="GO" id="GO:0003972">
    <property type="term" value="F:RNA ligase (ATP) activity"/>
    <property type="evidence" value="ECO:0007669"/>
    <property type="project" value="TreeGrafter"/>
</dbReference>
<dbReference type="Gene3D" id="3.90.1860.10">
    <property type="entry name" value="tRNA-splicing ligase RtcB"/>
    <property type="match status" value="1"/>
</dbReference>
<name>H8ZCP1_NEMA1</name>
<evidence type="ECO:0000256" key="4">
    <source>
        <dbReference type="ARBA" id="ARBA00022741"/>
    </source>
</evidence>
<dbReference type="GO" id="GO:0046872">
    <property type="term" value="F:metal ion binding"/>
    <property type="evidence" value="ECO:0007669"/>
    <property type="project" value="UniProtKB-KW"/>
</dbReference>
<dbReference type="PANTHER" id="PTHR11118">
    <property type="entry name" value="RNA-SPLICING LIGASE RTCB HOMOLOG"/>
    <property type="match status" value="1"/>
</dbReference>
<evidence type="ECO:0000256" key="9">
    <source>
        <dbReference type="PIRSR" id="PIRSR601233-2"/>
    </source>
</evidence>
<dbReference type="GO" id="GO:0005525">
    <property type="term" value="F:GTP binding"/>
    <property type="evidence" value="ECO:0007669"/>
    <property type="project" value="UniProtKB-KW"/>
</dbReference>
<protein>
    <recommendedName>
        <fullName evidence="1">3'-phosphate/5'-hydroxy nucleic acid ligase</fullName>
        <ecNumber evidence="1">6.5.1.8</ecNumber>
    </recommendedName>
</protein>
<evidence type="ECO:0000256" key="3">
    <source>
        <dbReference type="ARBA" id="ARBA00022723"/>
    </source>
</evidence>
<feature type="binding site" evidence="9">
    <location>
        <begin position="455"/>
        <end position="458"/>
    </location>
    <ligand>
        <name>GMP</name>
        <dbReference type="ChEBI" id="CHEBI:58115"/>
    </ligand>
</feature>
<feature type="binding site" evidence="9">
    <location>
        <position position="437"/>
    </location>
    <ligand>
        <name>GMP</name>
        <dbReference type="ChEBI" id="CHEBI:58115"/>
    </ligand>
</feature>
<comment type="catalytic activity">
    <reaction evidence="7">
        <text>a 3'-end 3'-phospho-ribonucleotide-RNA + a 5'-end dephospho-ribonucleoside-RNA + GTP = a ribonucleotidyl-ribonucleotide-RNA + GMP + diphosphate</text>
        <dbReference type="Rhea" id="RHEA:68076"/>
        <dbReference type="Rhea" id="RHEA-COMP:10463"/>
        <dbReference type="Rhea" id="RHEA-COMP:13936"/>
        <dbReference type="Rhea" id="RHEA-COMP:17355"/>
        <dbReference type="ChEBI" id="CHEBI:33019"/>
        <dbReference type="ChEBI" id="CHEBI:37565"/>
        <dbReference type="ChEBI" id="CHEBI:58115"/>
        <dbReference type="ChEBI" id="CHEBI:83062"/>
        <dbReference type="ChEBI" id="CHEBI:138284"/>
        <dbReference type="ChEBI" id="CHEBI:173118"/>
        <dbReference type="EC" id="6.5.1.8"/>
    </reaction>
</comment>
<feature type="binding site" evidence="9">
    <location>
        <begin position="225"/>
        <end position="229"/>
    </location>
    <ligand>
        <name>GMP</name>
        <dbReference type="ChEBI" id="CHEBI:58115"/>
    </ligand>
</feature>
<keyword evidence="2" id="KW-0436">Ligase</keyword>
<feature type="region of interest" description="Disordered" evidence="11">
    <location>
        <begin position="395"/>
        <end position="415"/>
    </location>
</feature>
<dbReference type="EMBL" id="JH604635">
    <property type="protein sequence ID" value="EHY65877.1"/>
    <property type="molecule type" value="Genomic_DNA"/>
</dbReference>
<dbReference type="SUPFAM" id="SSF103365">
    <property type="entry name" value="Hypothetical protein PH1602"/>
    <property type="match status" value="1"/>
</dbReference>
<dbReference type="HOGENOM" id="CLU_022279_0_1_1"/>
<sequence length="532" mass="58249">MSDVLKELKEYAALDGENCLLKDLQIRIVEDCLTISNPSTSTTTCQIFSPEEYYHVLTDGDSGSTLLDQLASLLARPYMTKIVALPDAHAGKQFPVGISCSFDPSHPDCKIIPEMIGFDINCGVRLWATNIKRSEFLSIREAFMTRAFECIGIKDRIIPLSKEIDTDKILQNGVPYLIELGIATEMDALCTESNGCLPVQNVKKLLDQKTRAAARKQLGTLGDGNHYIEVQVVGDVFDKEVCARLGLDLDTVCVSVHTGSRSVGSTAVTRLLNKCAEQQDVYMQTGTVEIPINDPLAEKYFETVNACSNFAFCNRVVIGKEVEDVFREIIKANQPSTDDPNTAQTTCVPGIGLPQNFTMQVISDSAHNIVRLEERNGKKVVRIRKGSTQIVPYGDKERKEMGAASGKEDTSTSECAQQGSVHCPYVVSVGGSMSTGSYVLSAGEKGENVDYVTCHGSGRLVRRKDAKQAVTEESIKEELANANVSMRVRNINKIGEESSRTYKCIDKVVEYCKKTGLSNKVCRLIPLGGIKG</sequence>
<feature type="active site" description="GMP-histidine intermediate" evidence="8">
    <location>
        <position position="455"/>
    </location>
</feature>
<feature type="compositionally biased region" description="Basic and acidic residues" evidence="11">
    <location>
        <begin position="395"/>
        <end position="410"/>
    </location>
</feature>
<dbReference type="GO" id="GO:0005634">
    <property type="term" value="C:nucleus"/>
    <property type="evidence" value="ECO:0007669"/>
    <property type="project" value="TreeGrafter"/>
</dbReference>
<feature type="binding site" evidence="10">
    <location>
        <position position="257"/>
    </location>
    <ligand>
        <name>Mn(2+)</name>
        <dbReference type="ChEBI" id="CHEBI:29035"/>
        <label>2</label>
    </ligand>
</feature>
<feature type="binding site" evidence="9">
    <location>
        <position position="531"/>
    </location>
    <ligand>
        <name>GMP</name>
        <dbReference type="ChEBI" id="CHEBI:58115"/>
    </ligand>
</feature>
<feature type="binding site" evidence="10">
    <location>
        <position position="119"/>
    </location>
    <ligand>
        <name>Mn(2+)</name>
        <dbReference type="ChEBI" id="CHEBI:29035"/>
        <label>1</label>
    </ligand>
</feature>
<dbReference type="PANTHER" id="PTHR11118:SF1">
    <property type="entry name" value="RNA-SPLICING LIGASE RTCB HOMOLOG"/>
    <property type="match status" value="1"/>
</dbReference>
<reference evidence="12" key="1">
    <citation type="submission" date="2011-03" db="EMBL/GenBank/DDBJ databases">
        <title>The Genome Sequence of Nematocida sp1 strain ERTm2.</title>
        <authorList>
            <consortium name="The Broad Institute Genome Sequencing Platform"/>
            <consortium name="The Broad Institute Genome Sequencing Center for Infectious Disease"/>
            <person name="Cuomo C."/>
            <person name="Troemel E."/>
            <person name="Young S.K."/>
            <person name="Zeng Q."/>
            <person name="Gargeya S."/>
            <person name="Fitzgerald M."/>
            <person name="Haas B."/>
            <person name="Abouelleil A."/>
            <person name="Alvarado L."/>
            <person name="Arachchi H.M."/>
            <person name="Berlin A."/>
            <person name="Brown A."/>
            <person name="Chapman S.B."/>
            <person name="Chen Z."/>
            <person name="Dunbar C."/>
            <person name="Freedman E."/>
            <person name="Gearin G."/>
            <person name="Gellesch M."/>
            <person name="Goldberg J."/>
            <person name="Griggs A."/>
            <person name="Gujja S."/>
            <person name="Heilman E.R."/>
            <person name="Heiman D."/>
            <person name="Howarth C."/>
            <person name="Larson L."/>
            <person name="Lui A."/>
            <person name="MacDonald P.J.P."/>
            <person name="Mehta T."/>
            <person name="Montmayeur A."/>
            <person name="Murphy C."/>
            <person name="Neiman D."/>
            <person name="Pearson M."/>
            <person name="Priest M."/>
            <person name="Roberts A."/>
            <person name="Saif S."/>
            <person name="Shea T."/>
            <person name="Shenoy N."/>
            <person name="Sisk P."/>
            <person name="Stolte C."/>
            <person name="Sykes S."/>
            <person name="White J."/>
            <person name="Yandava C."/>
            <person name="Wortman J."/>
            <person name="Nusbaum C."/>
            <person name="Birren B."/>
        </authorList>
    </citation>
    <scope>NUCLEOTIDE SEQUENCE</scope>
    <source>
        <strain evidence="12">ERTm2</strain>
    </source>
</reference>
<feature type="binding site" evidence="9">
    <location>
        <begin position="367"/>
        <end position="368"/>
    </location>
    <ligand>
        <name>GMP</name>
        <dbReference type="ChEBI" id="CHEBI:58115"/>
    </ligand>
</feature>
<feature type="binding site" evidence="9">
    <location>
        <begin position="430"/>
        <end position="433"/>
    </location>
    <ligand>
        <name>GMP</name>
        <dbReference type="ChEBI" id="CHEBI:58115"/>
    </ligand>
</feature>
<dbReference type="STRING" id="944018.H8ZCP1"/>
<evidence type="ECO:0000256" key="5">
    <source>
        <dbReference type="ARBA" id="ARBA00023134"/>
    </source>
</evidence>
<evidence type="ECO:0000256" key="1">
    <source>
        <dbReference type="ARBA" id="ARBA00012726"/>
    </source>
</evidence>
<comment type="cofactor">
    <cofactor evidence="10">
        <name>Mn(2+)</name>
        <dbReference type="ChEBI" id="CHEBI:29035"/>
    </cofactor>
    <text evidence="10">Binds 2 manganese ions per subunit.</text>
</comment>